<protein>
    <submittedName>
        <fullName evidence="1">Uncharacterized protein</fullName>
    </submittedName>
</protein>
<dbReference type="AlphaFoldDB" id="A0A9P6MI84"/>
<comment type="caution">
    <text evidence="1">The sequence shown here is derived from an EMBL/GenBank/DDBJ whole genome shotgun (WGS) entry which is preliminary data.</text>
</comment>
<organism evidence="1 2">
    <name type="scientific">Modicella reniformis</name>
    <dbReference type="NCBI Taxonomy" id="1440133"/>
    <lineage>
        <taxon>Eukaryota</taxon>
        <taxon>Fungi</taxon>
        <taxon>Fungi incertae sedis</taxon>
        <taxon>Mucoromycota</taxon>
        <taxon>Mortierellomycotina</taxon>
        <taxon>Mortierellomycetes</taxon>
        <taxon>Mortierellales</taxon>
        <taxon>Mortierellaceae</taxon>
        <taxon>Modicella</taxon>
    </lineage>
</organism>
<name>A0A9P6MI84_9FUNG</name>
<keyword evidence="2" id="KW-1185">Reference proteome</keyword>
<feature type="non-terminal residue" evidence="1">
    <location>
        <position position="53"/>
    </location>
</feature>
<reference evidence="1" key="1">
    <citation type="journal article" date="2020" name="Fungal Divers.">
        <title>Resolving the Mortierellaceae phylogeny through synthesis of multi-gene phylogenetics and phylogenomics.</title>
        <authorList>
            <person name="Vandepol N."/>
            <person name="Liber J."/>
            <person name="Desiro A."/>
            <person name="Na H."/>
            <person name="Kennedy M."/>
            <person name="Barry K."/>
            <person name="Grigoriev I.V."/>
            <person name="Miller A.N."/>
            <person name="O'Donnell K."/>
            <person name="Stajich J.E."/>
            <person name="Bonito G."/>
        </authorList>
    </citation>
    <scope>NUCLEOTIDE SEQUENCE</scope>
    <source>
        <strain evidence="1">MES-2147</strain>
    </source>
</reference>
<dbReference type="EMBL" id="JAAAHW010000452">
    <property type="protein sequence ID" value="KAG0002285.1"/>
    <property type="molecule type" value="Genomic_DNA"/>
</dbReference>
<gene>
    <name evidence="1" type="ORF">BGZ65_002769</name>
</gene>
<accession>A0A9P6MI84</accession>
<evidence type="ECO:0000313" key="1">
    <source>
        <dbReference type="EMBL" id="KAG0002285.1"/>
    </source>
</evidence>
<dbReference type="Proteomes" id="UP000749646">
    <property type="component" value="Unassembled WGS sequence"/>
</dbReference>
<sequence length="53" mass="5608">MYNIMIAAITAPAHSQARLSKASRLLIAAMVVTVLTIPVIAEHGCPAFEAQCI</sequence>
<evidence type="ECO:0000313" key="2">
    <source>
        <dbReference type="Proteomes" id="UP000749646"/>
    </source>
</evidence>
<proteinExistence type="predicted"/>